<accession>A0A813KPP9</accession>
<dbReference type="AlphaFoldDB" id="A0A813KPP9"/>
<reference evidence="2" key="1">
    <citation type="submission" date="2021-02" db="EMBL/GenBank/DDBJ databases">
        <authorList>
            <person name="Dougan E. K."/>
            <person name="Rhodes N."/>
            <person name="Thang M."/>
            <person name="Chan C."/>
        </authorList>
    </citation>
    <scope>NUCLEOTIDE SEQUENCE</scope>
</reference>
<dbReference type="EMBL" id="CAJNNW010031080">
    <property type="protein sequence ID" value="CAE8705866.1"/>
    <property type="molecule type" value="Genomic_DNA"/>
</dbReference>
<name>A0A813KPP9_POLGL</name>
<gene>
    <name evidence="2" type="ORF">PGLA2088_LOCUS33928</name>
</gene>
<protein>
    <submittedName>
        <fullName evidence="2">Uncharacterized protein</fullName>
    </submittedName>
</protein>
<comment type="caution">
    <text evidence="2">The sequence shown here is derived from an EMBL/GenBank/DDBJ whole genome shotgun (WGS) entry which is preliminary data.</text>
</comment>
<proteinExistence type="predicted"/>
<dbReference type="Proteomes" id="UP000626109">
    <property type="component" value="Unassembled WGS sequence"/>
</dbReference>
<feature type="compositionally biased region" description="Polar residues" evidence="1">
    <location>
        <begin position="826"/>
        <end position="835"/>
    </location>
</feature>
<evidence type="ECO:0000256" key="1">
    <source>
        <dbReference type="SAM" id="MobiDB-lite"/>
    </source>
</evidence>
<evidence type="ECO:0000313" key="2">
    <source>
        <dbReference type="EMBL" id="CAE8705866.1"/>
    </source>
</evidence>
<feature type="region of interest" description="Disordered" evidence="1">
    <location>
        <begin position="826"/>
        <end position="858"/>
    </location>
</feature>
<sequence length="1078" mass="118330">MDPAAFPPWLLAVARLETTNQDSEAADVLKEEAQPTPGATDSEPSAAFVARLFRRLAEAGLAELEPWDLFHGHLFSGLRLEPDSCDQPLRSADRLGILFHSKEYPREYSTGGSSVLLPVGHPNAGGARDPRLGTSLSITDADFSRRNFLWSAELDLEGSGTVWLLDVCHPAFPAEFLLAKGVAGSRFCTVDETQLGRLQLGIVNYCRAARVSEVERGRDGVQEYVYSVERFELGSRFSAVQTGRGYTGANLQRARPDPEFVYAEAEAEAEAVGPFELLRHTGLLARLRDRVVPPLLLEGQTGDQASQSTFRPLRERARCVRAEMRGQAASLTNSGQSLSVGCVQKMYTEKDLDAAVIEVLSQKLAAALSSGPSAVQDSSQDPSPKELECALPELLGALSAVRLDLLLRVAFGRYRRPGDFALDNSLARNGGPDSEPPNPDFTLSVAHAALESSPWVCNSVRLALRVLSGSQCQGQGRPIDKSAVARVVAEAQRHFARQSEARLERQLTAGVAPANCCDSHAQLYHERVGLGRTGAGASEAQPAGPKSPDSPAASAWLVLVGGEYGGAMVPDLLRTRPGKYLGGHCSLQTIGRTYERLLPWFGPEKIIVIAQLRETLEWLEDVGSSKERCKEVTGKDNVEFLETMRRRLEETRRDCRVLLENGGADYDGRDVNVLTVLKVLKGEAVRRLESPLEKTRSEDESYRRQWRNSLDEEKRFGKVIPKDADAVSSILLLLNTHGYMHPAGAGDWDEFYCHLPYPCPEEGLPLYSVVATTGFVEEEPLSPSAENQVPSELPEEFRSPSILVDSTEPDGILICDGTGQVTVANSAPDSCSCPEQNEHPTAGQQPQVPADSSKRRRLGPLDWGAEKFRFRLYSQQLFQVIHDLTARTSSSNSPPQLLLLFQFCFSGGFANFLTLKSYKRYFATPLWPVYAMVTSDRYEPALGVFAPLWVDQLEQHLRFKREHSGSGSLAHSVTLGELFEEVHEKYDFENREMRRVTAEVQGVSSTTVANAAGLAERALEDPSLPGASPIPHLHSRFQKNPLSVGTLSCHGGMRSPALAMEDVEIESIVNWDWARTEG</sequence>
<organism evidence="2 3">
    <name type="scientific">Polarella glacialis</name>
    <name type="common">Dinoflagellate</name>
    <dbReference type="NCBI Taxonomy" id="89957"/>
    <lineage>
        <taxon>Eukaryota</taxon>
        <taxon>Sar</taxon>
        <taxon>Alveolata</taxon>
        <taxon>Dinophyceae</taxon>
        <taxon>Suessiales</taxon>
        <taxon>Suessiaceae</taxon>
        <taxon>Polarella</taxon>
    </lineage>
</organism>
<feature type="region of interest" description="Disordered" evidence="1">
    <location>
        <begin position="22"/>
        <end position="43"/>
    </location>
</feature>
<evidence type="ECO:0000313" key="3">
    <source>
        <dbReference type="Proteomes" id="UP000626109"/>
    </source>
</evidence>